<dbReference type="InterPro" id="IPR032675">
    <property type="entry name" value="LRR_dom_sf"/>
</dbReference>
<organism evidence="1 2">
    <name type="scientific">Rhizoctonia solani</name>
    <dbReference type="NCBI Taxonomy" id="456999"/>
    <lineage>
        <taxon>Eukaryota</taxon>
        <taxon>Fungi</taxon>
        <taxon>Dikarya</taxon>
        <taxon>Basidiomycota</taxon>
        <taxon>Agaricomycotina</taxon>
        <taxon>Agaricomycetes</taxon>
        <taxon>Cantharellales</taxon>
        <taxon>Ceratobasidiaceae</taxon>
        <taxon>Rhizoctonia</taxon>
    </lineage>
</organism>
<accession>A0A8H3CIY9</accession>
<evidence type="ECO:0000313" key="1">
    <source>
        <dbReference type="EMBL" id="CAE6485826.1"/>
    </source>
</evidence>
<name>A0A8H3CIY9_9AGAM</name>
<gene>
    <name evidence="1" type="ORF">RDB_LOCUS123326</name>
</gene>
<protein>
    <recommendedName>
        <fullName evidence="3">F-box domain-containing protein</fullName>
    </recommendedName>
</protein>
<dbReference type="AlphaFoldDB" id="A0A8H3CIY9"/>
<sequence length="576" mass="64803">MDVSNDPPCGQIEPSEACATSLVGALKDNLGSSAIPVPGQPVKAEIIHNLATTIDTNIRVVSEQVTETRSLEWTRNRFAPQLHKLPEEVLSTIFMNVVFNFDHSGIPDSTLMEQDIYTIYRRLYRLLGVCSTWRGLIMTRGVFWSTIPMVTNLFTGELGPFGLSLKRAGGSNLHLVAVADAESPDISKELIEILAEYAPRFYAINLSIGNHQVLVDAIHKLLEKYETGSLTKLSIRSLNDSGNLSWFPSDESYILRLGDPHQILFTELAKALATFRVHGVHFYWQTITFSSRLVELWIENITLGWDDAIISFMQAASSASQLQVLKIITVDTLRRRNSTSGTIVVPPRVVFPNLQSLYIRDIYCNTLTTLLRMIAPGSYHFTFFLRETSLQNVDELEHDFDGIEPGQPEFGLADIGELCDALERVPVHTLMLSEHLASGRLTGPTLQILLGAMPNLKTLKLHRWVFDEVMWGSLKRPLSDQTDPRGRFPALESLQLITTTIVTDEGFQEMVASHPLQQVLLGGTITADYPVDMAQNPLDKGNNMVKWLQDNVQDFRLVEDQYCPPEFQPVRWRFTY</sequence>
<dbReference type="Gene3D" id="3.80.10.10">
    <property type="entry name" value="Ribonuclease Inhibitor"/>
    <property type="match status" value="1"/>
</dbReference>
<evidence type="ECO:0008006" key="3">
    <source>
        <dbReference type="Google" id="ProtNLM"/>
    </source>
</evidence>
<evidence type="ECO:0000313" key="2">
    <source>
        <dbReference type="Proteomes" id="UP000663843"/>
    </source>
</evidence>
<comment type="caution">
    <text evidence="1">The sequence shown here is derived from an EMBL/GenBank/DDBJ whole genome shotgun (WGS) entry which is preliminary data.</text>
</comment>
<reference evidence="1" key="1">
    <citation type="submission" date="2021-01" db="EMBL/GenBank/DDBJ databases">
        <authorList>
            <person name="Kaushik A."/>
        </authorList>
    </citation>
    <scope>NUCLEOTIDE SEQUENCE</scope>
    <source>
        <strain evidence="1">AG2-2IIIB</strain>
    </source>
</reference>
<dbReference type="EMBL" id="CAJMWT010004158">
    <property type="protein sequence ID" value="CAE6485826.1"/>
    <property type="molecule type" value="Genomic_DNA"/>
</dbReference>
<dbReference type="SUPFAM" id="SSF52047">
    <property type="entry name" value="RNI-like"/>
    <property type="match status" value="1"/>
</dbReference>
<dbReference type="Proteomes" id="UP000663843">
    <property type="component" value="Unassembled WGS sequence"/>
</dbReference>
<proteinExistence type="predicted"/>